<accession>A0A366IB41</accession>
<dbReference type="InterPro" id="IPR001633">
    <property type="entry name" value="EAL_dom"/>
</dbReference>
<dbReference type="PROSITE" id="PS50883">
    <property type="entry name" value="EAL"/>
    <property type="match status" value="1"/>
</dbReference>
<dbReference type="Pfam" id="PF00563">
    <property type="entry name" value="EAL"/>
    <property type="match status" value="1"/>
</dbReference>
<dbReference type="Proteomes" id="UP000253046">
    <property type="component" value="Unassembled WGS sequence"/>
</dbReference>
<evidence type="ECO:0000313" key="3">
    <source>
        <dbReference type="Proteomes" id="UP000253046"/>
    </source>
</evidence>
<dbReference type="SMART" id="SM00065">
    <property type="entry name" value="GAF"/>
    <property type="match status" value="1"/>
</dbReference>
<dbReference type="PANTHER" id="PTHR33121:SF19">
    <property type="entry name" value="CYCLIC DI-GMP PHOSPHODIESTERASE PA2567"/>
    <property type="match status" value="1"/>
</dbReference>
<dbReference type="SUPFAM" id="SSF55781">
    <property type="entry name" value="GAF domain-like"/>
    <property type="match status" value="1"/>
</dbReference>
<dbReference type="AlphaFoldDB" id="A0A366IB41"/>
<dbReference type="CDD" id="cd01948">
    <property type="entry name" value="EAL"/>
    <property type="match status" value="1"/>
</dbReference>
<dbReference type="OrthoDB" id="6597954at2"/>
<dbReference type="InterPro" id="IPR003018">
    <property type="entry name" value="GAF"/>
</dbReference>
<sequence>MLKHLSHDEEKRMQTLDALKNLDYSQDNILTKVTDLACRLLKMPTALVTLSGTQKQHIKAKTNFAPTEMEKLRSFDHFVVQTGEMLVCQDASQDERFKNNPYVVNAPHIRAYAGVPLITTQGYSIGTLCIIDYIPRTFSKIQLRMLNDLGAVVMALIGYRNAIGLIDAITMLPNRQRLIEDISHMTDIHENYLLVLIDSIDIAYAYEMGRSLGMPTVESILRDIGMFLRLTFHAQESVYSVAVGRFALLVKADMKTQVLEALVSCSARIQESITSHVPLKLELFVGYTEFQIPVDDPQRILRETMSALHDAITNNVRYSAYNAQSDKIQQQAFTLLNELSDILKNNKPGLYLVYQPKLNIVDNKVIGVEALLRWHHPTLGEIYPDQFIPLAEGTTLMRPLTDWVIKQAAKQIKIWRQAGILFPISINVAVSNFAEEKFIERLVNILEYDGLTPRDIQIECLETQKIIESSETLATILALKQRGFIIALDDFGAGYSNLNYLRNIPATIIKLDKSLIKDIKTDLKSRIIVESIINMLHKLNYLVLAEGIENKQTLDYLAQFGCDEGQGYYFSPPILPEDLTTWLTRHEARRHLS</sequence>
<feature type="domain" description="EAL" evidence="1">
    <location>
        <begin position="332"/>
        <end position="587"/>
    </location>
</feature>
<dbReference type="SMART" id="SM00052">
    <property type="entry name" value="EAL"/>
    <property type="match status" value="1"/>
</dbReference>
<dbReference type="SUPFAM" id="SSF141868">
    <property type="entry name" value="EAL domain-like"/>
    <property type="match status" value="1"/>
</dbReference>
<proteinExistence type="predicted"/>
<dbReference type="InterPro" id="IPR029016">
    <property type="entry name" value="GAF-like_dom_sf"/>
</dbReference>
<gene>
    <name evidence="2" type="ORF">DES54_104154</name>
</gene>
<evidence type="ECO:0000313" key="2">
    <source>
        <dbReference type="EMBL" id="RBP65889.1"/>
    </source>
</evidence>
<dbReference type="Gene3D" id="3.30.70.270">
    <property type="match status" value="1"/>
</dbReference>
<dbReference type="EMBL" id="QNRY01000004">
    <property type="protein sequence ID" value="RBP65889.1"/>
    <property type="molecule type" value="Genomic_DNA"/>
</dbReference>
<dbReference type="PANTHER" id="PTHR33121">
    <property type="entry name" value="CYCLIC DI-GMP PHOSPHODIESTERASE PDEF"/>
    <property type="match status" value="1"/>
</dbReference>
<dbReference type="Gene3D" id="3.20.20.450">
    <property type="entry name" value="EAL domain"/>
    <property type="match status" value="1"/>
</dbReference>
<reference evidence="2 3" key="1">
    <citation type="submission" date="2018-06" db="EMBL/GenBank/DDBJ databases">
        <title>Genomic Encyclopedia of Type Strains, Phase IV (KMG-IV): sequencing the most valuable type-strain genomes for metagenomic binning, comparative biology and taxonomic classification.</title>
        <authorList>
            <person name="Goeker M."/>
        </authorList>
    </citation>
    <scope>NUCLEOTIDE SEQUENCE [LARGE SCALE GENOMIC DNA]</scope>
    <source>
        <strain evidence="2 3">DSM 30166</strain>
    </source>
</reference>
<organism evidence="2 3">
    <name type="scientific">Brenneria salicis ATCC 15712 = DSM 30166</name>
    <dbReference type="NCBI Taxonomy" id="714314"/>
    <lineage>
        <taxon>Bacteria</taxon>
        <taxon>Pseudomonadati</taxon>
        <taxon>Pseudomonadota</taxon>
        <taxon>Gammaproteobacteria</taxon>
        <taxon>Enterobacterales</taxon>
        <taxon>Pectobacteriaceae</taxon>
        <taxon>Brenneria</taxon>
    </lineage>
</organism>
<dbReference type="InterPro" id="IPR035919">
    <property type="entry name" value="EAL_sf"/>
</dbReference>
<dbReference type="InterPro" id="IPR043128">
    <property type="entry name" value="Rev_trsase/Diguanyl_cyclase"/>
</dbReference>
<comment type="caution">
    <text evidence="2">The sequence shown here is derived from an EMBL/GenBank/DDBJ whole genome shotgun (WGS) entry which is preliminary data.</text>
</comment>
<dbReference type="GO" id="GO:0071111">
    <property type="term" value="F:cyclic-guanylate-specific phosphodiesterase activity"/>
    <property type="evidence" value="ECO:0007669"/>
    <property type="project" value="InterPro"/>
</dbReference>
<dbReference type="InterPro" id="IPR050706">
    <property type="entry name" value="Cyclic-di-GMP_PDE-like"/>
</dbReference>
<dbReference type="Gene3D" id="3.30.450.40">
    <property type="match status" value="1"/>
</dbReference>
<dbReference type="Pfam" id="PF01590">
    <property type="entry name" value="GAF"/>
    <property type="match status" value="1"/>
</dbReference>
<evidence type="ECO:0000259" key="1">
    <source>
        <dbReference type="PROSITE" id="PS50883"/>
    </source>
</evidence>
<keyword evidence="3" id="KW-1185">Reference proteome</keyword>
<name>A0A366IB41_9GAMM</name>
<protein>
    <submittedName>
        <fullName evidence="2">EAL domain-containing protein (Putative c-di-GMP-specific phosphodiesterase class I)</fullName>
    </submittedName>
</protein>
<dbReference type="RefSeq" id="WP_113865284.1">
    <property type="nucleotide sequence ID" value="NZ_AGJP01000001.1"/>
</dbReference>